<feature type="domain" description="HTH cro/C1-type" evidence="2">
    <location>
        <begin position="26"/>
        <end position="81"/>
    </location>
</feature>
<feature type="region of interest" description="Disordered" evidence="1">
    <location>
        <begin position="89"/>
        <end position="148"/>
    </location>
</feature>
<evidence type="ECO:0000256" key="1">
    <source>
        <dbReference type="SAM" id="MobiDB-lite"/>
    </source>
</evidence>
<evidence type="ECO:0000259" key="2">
    <source>
        <dbReference type="SMART" id="SM00530"/>
    </source>
</evidence>
<dbReference type="InterPro" id="IPR001387">
    <property type="entry name" value="Cro/C1-type_HTH"/>
</dbReference>
<dbReference type="CDD" id="cd00093">
    <property type="entry name" value="HTH_XRE"/>
    <property type="match status" value="1"/>
</dbReference>
<dbReference type="SMART" id="SM00530">
    <property type="entry name" value="HTH_XRE"/>
    <property type="match status" value="1"/>
</dbReference>
<comment type="caution">
    <text evidence="3">The sequence shown here is derived from an EMBL/GenBank/DDBJ whole genome shotgun (WGS) entry which is preliminary data.</text>
</comment>
<dbReference type="Gene3D" id="1.10.260.40">
    <property type="entry name" value="lambda repressor-like DNA-binding domains"/>
    <property type="match status" value="1"/>
</dbReference>
<feature type="non-terminal residue" evidence="3">
    <location>
        <position position="148"/>
    </location>
</feature>
<evidence type="ECO:0000313" key="3">
    <source>
        <dbReference type="EMBL" id="TXS21880.1"/>
    </source>
</evidence>
<name>A0A652KE83_9ACTN</name>
<protein>
    <submittedName>
        <fullName evidence="3">XRE family transcriptional regulator</fullName>
    </submittedName>
</protein>
<dbReference type="EMBL" id="RDBM01000065">
    <property type="protein sequence ID" value="TXS21880.1"/>
    <property type="molecule type" value="Genomic_DNA"/>
</dbReference>
<dbReference type="SUPFAM" id="SSF47413">
    <property type="entry name" value="lambda repressor-like DNA-binding domains"/>
    <property type="match status" value="1"/>
</dbReference>
<sequence>MNSTQGRPQKPLPAEGDPRVAAVAETLRGLRHRAGLSLRRLSTVCNYSAATLSNAASGKALPRWEVVDAYARGCSATPADLQRLRNLWERATTGPQIPATAENDKPSPATGDRVRTIKKTPSRNTEDEPVGARRSWRPRKPHPSPELS</sequence>
<dbReference type="AlphaFoldDB" id="A0A652KE83"/>
<proteinExistence type="predicted"/>
<reference evidence="3" key="1">
    <citation type="submission" date="2018-10" db="EMBL/GenBank/DDBJ databases">
        <authorList>
            <person name="Hariharan J."/>
            <person name="Choudoir M.J."/>
            <person name="Diebold P."/>
            <person name="Panke-Buisse K."/>
            <person name="Campbell A.N."/>
            <person name="Buckley D.H."/>
        </authorList>
    </citation>
    <scope>NUCLEOTIDE SEQUENCE</scope>
    <source>
        <strain evidence="3">Gb1</strain>
    </source>
</reference>
<dbReference type="Pfam" id="PF13560">
    <property type="entry name" value="HTH_31"/>
    <property type="match status" value="1"/>
</dbReference>
<dbReference type="RefSeq" id="WP_147986028.1">
    <property type="nucleotide sequence ID" value="NZ_RDBM01000065.1"/>
</dbReference>
<dbReference type="GO" id="GO:0003677">
    <property type="term" value="F:DNA binding"/>
    <property type="evidence" value="ECO:0007669"/>
    <property type="project" value="InterPro"/>
</dbReference>
<organism evidence="3">
    <name type="scientific">Streptomyces sp. gb1(2016)</name>
    <dbReference type="NCBI Taxonomy" id="1828321"/>
    <lineage>
        <taxon>Bacteria</taxon>
        <taxon>Bacillati</taxon>
        <taxon>Actinomycetota</taxon>
        <taxon>Actinomycetes</taxon>
        <taxon>Kitasatosporales</taxon>
        <taxon>Streptomycetaceae</taxon>
        <taxon>Streptomyces</taxon>
    </lineage>
</organism>
<dbReference type="InterPro" id="IPR010982">
    <property type="entry name" value="Lambda_DNA-bd_dom_sf"/>
</dbReference>
<gene>
    <name evidence="3" type="ORF">EAO74_36885</name>
</gene>
<accession>A0A652KE83</accession>